<protein>
    <submittedName>
        <fullName evidence="2">Uncharacterized protein</fullName>
    </submittedName>
</protein>
<dbReference type="RefSeq" id="XP_040739085.1">
    <property type="nucleotide sequence ID" value="XM_040891900.1"/>
</dbReference>
<dbReference type="GeneID" id="63808548"/>
<sequence>MTGKDLAAHVSTAEPMQPEVHASTTPAQPPAHAPDAQGPKPHAPPLSTESKASTEPRGTSHPRSRRTSTLEPARSRMPKSDDVKKLDQEWTKGGKEVIRRHQAVEILMHTSGDSLADEDIVPRDDIERHNIESYVTDAGYDLAGMSIAESDIGSFALSELDDGPDRDAHNYVIRVDGKEVSMKDPSDGSKKGMAEAAAEAEAVAATAAKSAARLAAPGVQESAEIVSFSDLLSNDVFGSWTSSGMPTQANTAVQSTVHSNRHLIMVPVEKEESGFLLEPLQEQQESAASIRASNAAVQQTPHVSLLETPKQPSEPTAAATQASNEADFRMSLLRRRSNGLDVSASKAGTMPQYQFPTQPDSAGNRRAA</sequence>
<dbReference type="Proteomes" id="UP000193922">
    <property type="component" value="Unassembled WGS sequence"/>
</dbReference>
<feature type="region of interest" description="Disordered" evidence="1">
    <location>
        <begin position="306"/>
        <end position="368"/>
    </location>
</feature>
<dbReference type="EMBL" id="MCFD01000148">
    <property type="protein sequence ID" value="ORX63857.1"/>
    <property type="molecule type" value="Genomic_DNA"/>
</dbReference>
<dbReference type="AlphaFoldDB" id="A0A1Y1VRG8"/>
<feature type="compositionally biased region" description="Polar residues" evidence="1">
    <location>
        <begin position="351"/>
        <end position="361"/>
    </location>
</feature>
<dbReference type="OrthoDB" id="10461989at2759"/>
<evidence type="ECO:0000313" key="2">
    <source>
        <dbReference type="EMBL" id="ORX63857.1"/>
    </source>
</evidence>
<proteinExistence type="predicted"/>
<reference evidence="2 3" key="1">
    <citation type="submission" date="2016-07" db="EMBL/GenBank/DDBJ databases">
        <title>Pervasive Adenine N6-methylation of Active Genes in Fungi.</title>
        <authorList>
            <consortium name="DOE Joint Genome Institute"/>
            <person name="Mondo S.J."/>
            <person name="Dannebaum R.O."/>
            <person name="Kuo R.C."/>
            <person name="Labutti K."/>
            <person name="Haridas S."/>
            <person name="Kuo A."/>
            <person name="Salamov A."/>
            <person name="Ahrendt S.R."/>
            <person name="Lipzen A."/>
            <person name="Sullivan W."/>
            <person name="Andreopoulos W.B."/>
            <person name="Clum A."/>
            <person name="Lindquist E."/>
            <person name="Daum C."/>
            <person name="Ramamoorthy G.K."/>
            <person name="Gryganskyi A."/>
            <person name="Culley D."/>
            <person name="Magnuson J.K."/>
            <person name="James T.Y."/>
            <person name="O'Malley M.A."/>
            <person name="Stajich J.E."/>
            <person name="Spatafora J.W."/>
            <person name="Visel A."/>
            <person name="Grigoriev I.V."/>
        </authorList>
    </citation>
    <scope>NUCLEOTIDE SEQUENCE [LARGE SCALE GENOMIC DNA]</scope>
    <source>
        <strain evidence="2 3">ATCC 12442</strain>
    </source>
</reference>
<accession>A0A1Y1VRG8</accession>
<feature type="compositionally biased region" description="Polar residues" evidence="1">
    <location>
        <begin position="47"/>
        <end position="57"/>
    </location>
</feature>
<comment type="caution">
    <text evidence="2">The sequence shown here is derived from an EMBL/GenBank/DDBJ whole genome shotgun (WGS) entry which is preliminary data.</text>
</comment>
<gene>
    <name evidence="2" type="ORF">DL89DRAFT_63332</name>
</gene>
<organism evidence="2 3">
    <name type="scientific">Linderina pennispora</name>
    <dbReference type="NCBI Taxonomy" id="61395"/>
    <lineage>
        <taxon>Eukaryota</taxon>
        <taxon>Fungi</taxon>
        <taxon>Fungi incertae sedis</taxon>
        <taxon>Zoopagomycota</taxon>
        <taxon>Kickxellomycotina</taxon>
        <taxon>Kickxellomycetes</taxon>
        <taxon>Kickxellales</taxon>
        <taxon>Kickxellaceae</taxon>
        <taxon>Linderina</taxon>
    </lineage>
</organism>
<keyword evidence="3" id="KW-1185">Reference proteome</keyword>
<feature type="compositionally biased region" description="Basic and acidic residues" evidence="1">
    <location>
        <begin position="78"/>
        <end position="94"/>
    </location>
</feature>
<evidence type="ECO:0000256" key="1">
    <source>
        <dbReference type="SAM" id="MobiDB-lite"/>
    </source>
</evidence>
<feature type="compositionally biased region" description="Polar residues" evidence="1">
    <location>
        <begin position="310"/>
        <end position="324"/>
    </location>
</feature>
<name>A0A1Y1VRG8_9FUNG</name>
<evidence type="ECO:0000313" key="3">
    <source>
        <dbReference type="Proteomes" id="UP000193922"/>
    </source>
</evidence>
<feature type="region of interest" description="Disordered" evidence="1">
    <location>
        <begin position="1"/>
        <end position="94"/>
    </location>
</feature>